<comment type="domain">
    <text evidence="5">The PRC barrel domain binds ribosomal protein uS19.</text>
</comment>
<evidence type="ECO:0000259" key="6">
    <source>
        <dbReference type="Pfam" id="PF01782"/>
    </source>
</evidence>
<dbReference type="HAMAP" id="MF_00014">
    <property type="entry name" value="Ribosome_mat_RimM"/>
    <property type="match status" value="1"/>
</dbReference>
<comment type="subunit">
    <text evidence="5">Binds ribosomal protein uS19.</text>
</comment>
<dbReference type="InterPro" id="IPR011033">
    <property type="entry name" value="PRC_barrel-like_sf"/>
</dbReference>
<evidence type="ECO:0000256" key="3">
    <source>
        <dbReference type="ARBA" id="ARBA00022552"/>
    </source>
</evidence>
<evidence type="ECO:0000256" key="1">
    <source>
        <dbReference type="ARBA" id="ARBA00022490"/>
    </source>
</evidence>
<keyword evidence="4 5" id="KW-0143">Chaperone</keyword>
<dbReference type="InterPro" id="IPR056792">
    <property type="entry name" value="PRC_RimM"/>
</dbReference>
<dbReference type="Proteomes" id="UP000623172">
    <property type="component" value="Unassembled WGS sequence"/>
</dbReference>
<dbReference type="PANTHER" id="PTHR33692:SF1">
    <property type="entry name" value="RIBOSOME MATURATION FACTOR RIMM"/>
    <property type="match status" value="1"/>
</dbReference>
<dbReference type="Gene3D" id="2.40.30.60">
    <property type="entry name" value="RimM"/>
    <property type="match status" value="1"/>
</dbReference>
<comment type="function">
    <text evidence="5">An accessory protein needed during the final step in the assembly of 30S ribosomal subunit, possibly for assembly of the head region. Essential for efficient processing of 16S rRNA. May be needed both before and after RbfA during the maturation of 16S rRNA. It has affinity for free ribosomal 30S subunits but not for 70S ribosomes.</text>
</comment>
<protein>
    <recommendedName>
        <fullName evidence="5">Ribosome maturation factor RimM</fullName>
    </recommendedName>
</protein>
<evidence type="ECO:0000313" key="8">
    <source>
        <dbReference type="EMBL" id="MBC8530982.1"/>
    </source>
</evidence>
<sequence length="171" mass="18752">MGIQAEYLCVGTIVKPQGIRGEVKVMPLTDDPARFYDLSEAFFKGEGGFTPVAVTGARIQDTNVFLTLAGVTDRNGAEQLRGRELYVHRSRAVRLPEGRYFICDLIGLPVTDEKGVPVGRLEEVLQPGANDVYVIQGEREYLVPVIPDAVLDIDLDRGITVASSFLEAEEI</sequence>
<dbReference type="SUPFAM" id="SSF50346">
    <property type="entry name" value="PRC-barrel domain"/>
    <property type="match status" value="1"/>
</dbReference>
<evidence type="ECO:0000256" key="2">
    <source>
        <dbReference type="ARBA" id="ARBA00022517"/>
    </source>
</evidence>
<evidence type="ECO:0000313" key="9">
    <source>
        <dbReference type="Proteomes" id="UP000623172"/>
    </source>
</evidence>
<dbReference type="Pfam" id="PF24986">
    <property type="entry name" value="PRC_RimM"/>
    <property type="match status" value="1"/>
</dbReference>
<keyword evidence="1 5" id="KW-0963">Cytoplasm</keyword>
<dbReference type="GO" id="GO:0006364">
    <property type="term" value="P:rRNA processing"/>
    <property type="evidence" value="ECO:0007669"/>
    <property type="project" value="UniProtKB-UniRule"/>
</dbReference>
<comment type="similarity">
    <text evidence="5">Belongs to the RimM family.</text>
</comment>
<keyword evidence="2 5" id="KW-0690">Ribosome biogenesis</keyword>
<reference evidence="8" key="1">
    <citation type="submission" date="2020-08" db="EMBL/GenBank/DDBJ databases">
        <title>Genome public.</title>
        <authorList>
            <person name="Liu C."/>
            <person name="Sun Q."/>
        </authorList>
    </citation>
    <scope>NUCLEOTIDE SEQUENCE</scope>
    <source>
        <strain evidence="8">NSJ-53</strain>
    </source>
</reference>
<comment type="subcellular location">
    <subcellularLocation>
        <location evidence="5">Cytoplasm</location>
    </subcellularLocation>
</comment>
<dbReference type="GO" id="GO:0005840">
    <property type="term" value="C:ribosome"/>
    <property type="evidence" value="ECO:0007669"/>
    <property type="project" value="InterPro"/>
</dbReference>
<dbReference type="PANTHER" id="PTHR33692">
    <property type="entry name" value="RIBOSOME MATURATION FACTOR RIMM"/>
    <property type="match status" value="1"/>
</dbReference>
<dbReference type="Gene3D" id="2.30.30.240">
    <property type="entry name" value="PRC-barrel domain"/>
    <property type="match status" value="1"/>
</dbReference>
<dbReference type="EMBL" id="JACRSR010000001">
    <property type="protein sequence ID" value="MBC8530982.1"/>
    <property type="molecule type" value="Genomic_DNA"/>
</dbReference>
<dbReference type="InterPro" id="IPR002676">
    <property type="entry name" value="RimM_N"/>
</dbReference>
<evidence type="ECO:0000259" key="7">
    <source>
        <dbReference type="Pfam" id="PF24986"/>
    </source>
</evidence>
<dbReference type="SUPFAM" id="SSF50447">
    <property type="entry name" value="Translation proteins"/>
    <property type="match status" value="1"/>
</dbReference>
<dbReference type="Pfam" id="PF01782">
    <property type="entry name" value="RimM"/>
    <property type="match status" value="1"/>
</dbReference>
<comment type="caution">
    <text evidence="8">The sequence shown here is derived from an EMBL/GenBank/DDBJ whole genome shotgun (WGS) entry which is preliminary data.</text>
</comment>
<name>A0A926D437_9FIRM</name>
<feature type="domain" description="Ribosome maturation factor RimM PRC barrel" evidence="7">
    <location>
        <begin position="104"/>
        <end position="159"/>
    </location>
</feature>
<dbReference type="GO" id="GO:0005737">
    <property type="term" value="C:cytoplasm"/>
    <property type="evidence" value="ECO:0007669"/>
    <property type="project" value="UniProtKB-SubCell"/>
</dbReference>
<dbReference type="GO" id="GO:0042274">
    <property type="term" value="P:ribosomal small subunit biogenesis"/>
    <property type="evidence" value="ECO:0007669"/>
    <property type="project" value="UniProtKB-UniRule"/>
</dbReference>
<dbReference type="GO" id="GO:0043022">
    <property type="term" value="F:ribosome binding"/>
    <property type="evidence" value="ECO:0007669"/>
    <property type="project" value="InterPro"/>
</dbReference>
<evidence type="ECO:0000256" key="5">
    <source>
        <dbReference type="HAMAP-Rule" id="MF_00014"/>
    </source>
</evidence>
<organism evidence="8 9">
    <name type="scientific">Gehongia tenuis</name>
    <dbReference type="NCBI Taxonomy" id="2763655"/>
    <lineage>
        <taxon>Bacteria</taxon>
        <taxon>Bacillati</taxon>
        <taxon>Bacillota</taxon>
        <taxon>Clostridia</taxon>
        <taxon>Christensenellales</taxon>
        <taxon>Christensenellaceae</taxon>
        <taxon>Gehongia</taxon>
    </lineage>
</organism>
<dbReference type="AlphaFoldDB" id="A0A926D437"/>
<dbReference type="InterPro" id="IPR036976">
    <property type="entry name" value="RimM_N_sf"/>
</dbReference>
<keyword evidence="9" id="KW-1185">Reference proteome</keyword>
<evidence type="ECO:0000256" key="4">
    <source>
        <dbReference type="ARBA" id="ARBA00023186"/>
    </source>
</evidence>
<feature type="domain" description="RimM N-terminal" evidence="6">
    <location>
        <begin position="9"/>
        <end position="90"/>
    </location>
</feature>
<keyword evidence="3 5" id="KW-0698">rRNA processing</keyword>
<dbReference type="InterPro" id="IPR011961">
    <property type="entry name" value="RimM"/>
</dbReference>
<dbReference type="RefSeq" id="WP_249315049.1">
    <property type="nucleotide sequence ID" value="NZ_JACRSR010000001.1"/>
</dbReference>
<proteinExistence type="inferred from homology"/>
<gene>
    <name evidence="5 8" type="primary">rimM</name>
    <name evidence="8" type="ORF">H8696_03880</name>
</gene>
<dbReference type="InterPro" id="IPR009000">
    <property type="entry name" value="Transl_B-barrel_sf"/>
</dbReference>
<accession>A0A926D437</accession>
<dbReference type="NCBIfam" id="TIGR02273">
    <property type="entry name" value="16S_RimM"/>
    <property type="match status" value="1"/>
</dbReference>